<evidence type="ECO:0008006" key="3">
    <source>
        <dbReference type="Google" id="ProtNLM"/>
    </source>
</evidence>
<accession>A0A6C2YPA8</accession>
<dbReference type="RefSeq" id="WP_162658360.1">
    <property type="nucleotide sequence ID" value="NZ_LR593887.1"/>
</dbReference>
<proteinExistence type="predicted"/>
<protein>
    <recommendedName>
        <fullName evidence="3">NYN domain-containing protein</fullName>
    </recommendedName>
</protein>
<evidence type="ECO:0000313" key="1">
    <source>
        <dbReference type="EMBL" id="VIP03276.1"/>
    </source>
</evidence>
<dbReference type="Proteomes" id="UP000464378">
    <property type="component" value="Chromosome"/>
</dbReference>
<gene>
    <name evidence="1" type="ORF">GMBLW1_06840</name>
</gene>
<dbReference type="EMBL" id="LR586016">
    <property type="protein sequence ID" value="VIP03276.1"/>
    <property type="molecule type" value="Genomic_DNA"/>
</dbReference>
<sequence length="174" mass="20454">MLFLIDGYNLMHAMGYVSPKMNGTRFQHARESFLGYLDEMQPKQVEFLVIFDGTKQSRRSQELRHGRIRVQFSHGEFADDTIESHLQRYHRSMNWTLVSNDTRLHESARRRDCRFWGHEAFLDWLIAAQAIAGSQTIIQTISTPVNTLKPETVPEHELEHWLKAFEMPVSPRRN</sequence>
<dbReference type="KEGG" id="tim:GMBLW1_06840"/>
<name>A0A6C2YPA8_9BACT</name>
<dbReference type="Pfam" id="PF05991">
    <property type="entry name" value="NYN_YacP"/>
    <property type="match status" value="1"/>
</dbReference>
<evidence type="ECO:0000313" key="2">
    <source>
        <dbReference type="Proteomes" id="UP000464378"/>
    </source>
</evidence>
<keyword evidence="2" id="KW-1185">Reference proteome</keyword>
<reference evidence="1" key="1">
    <citation type="submission" date="2019-04" db="EMBL/GenBank/DDBJ databases">
        <authorList>
            <consortium name="Science for Life Laboratories"/>
        </authorList>
    </citation>
    <scope>NUCLEOTIDE SEQUENCE</scope>
    <source>
        <strain evidence="1">MBLW1</strain>
    </source>
</reference>
<dbReference type="InParanoid" id="A0A6C2YPA8"/>
<dbReference type="AlphaFoldDB" id="A0A6C2YPA8"/>
<dbReference type="InterPro" id="IPR010298">
    <property type="entry name" value="YacP-like"/>
</dbReference>
<organism evidence="1">
    <name type="scientific">Tuwongella immobilis</name>
    <dbReference type="NCBI Taxonomy" id="692036"/>
    <lineage>
        <taxon>Bacteria</taxon>
        <taxon>Pseudomonadati</taxon>
        <taxon>Planctomycetota</taxon>
        <taxon>Planctomycetia</taxon>
        <taxon>Gemmatales</taxon>
        <taxon>Gemmataceae</taxon>
        <taxon>Tuwongella</taxon>
    </lineage>
</organism>
<dbReference type="EMBL" id="LR593887">
    <property type="protein sequence ID" value="VTS03915.1"/>
    <property type="molecule type" value="Genomic_DNA"/>
</dbReference>